<sequence>MNATGSMKASEYAAQRRAEASTTGRALQRMSETLPTLHAREKLFVWVDKGRVRTSDGPMKGREIAAVLMNTDDESEGRREVVMPTMRDLRLLLRAFSKARFDTIDQRNAVLSARRVLDVAVVAPWYSSLTVITRALGMRYWAPFEDTDDLRAWGRALRISGPLSVTGMEDLYRTAIHGSTTHGGLCARITAACDRITRSRSFPSALNDAQAYVAMEALGDQWKALCAVDSTLRPYNLAGRRTVAAIPQRPSRERNTERCQIPAGSIPFREGSTVWVVDPQNPDSDLRGGRVAGFGYDQGDFILEVDPDAKGSWSFRKAYGREVFLVEAPFGGAPRFTRKEPSSWEGGVPPEDPVDRIVPAELSLAGMETTPL</sequence>
<dbReference type="Proteomes" id="UP001055868">
    <property type="component" value="Chromosome"/>
</dbReference>
<feature type="region of interest" description="Disordered" evidence="1">
    <location>
        <begin position="335"/>
        <end position="355"/>
    </location>
</feature>
<evidence type="ECO:0000313" key="3">
    <source>
        <dbReference type="Proteomes" id="UP001055868"/>
    </source>
</evidence>
<feature type="region of interest" description="Disordered" evidence="1">
    <location>
        <begin position="1"/>
        <end position="27"/>
    </location>
</feature>
<organism evidence="2 3">
    <name type="scientific">Brachybacterium kimchii</name>
    <dbReference type="NCBI Taxonomy" id="2942909"/>
    <lineage>
        <taxon>Bacteria</taxon>
        <taxon>Bacillati</taxon>
        <taxon>Actinomycetota</taxon>
        <taxon>Actinomycetes</taxon>
        <taxon>Micrococcales</taxon>
        <taxon>Dermabacteraceae</taxon>
        <taxon>Brachybacterium</taxon>
    </lineage>
</organism>
<name>A0ABY4N7F6_9MICO</name>
<gene>
    <name evidence="2" type="ORF">M4486_03885</name>
</gene>
<protein>
    <submittedName>
        <fullName evidence="2">Uncharacterized protein</fullName>
    </submittedName>
</protein>
<accession>A0ABY4N7F6</accession>
<proteinExistence type="predicted"/>
<evidence type="ECO:0000313" key="2">
    <source>
        <dbReference type="EMBL" id="UQN30493.1"/>
    </source>
</evidence>
<reference evidence="2" key="1">
    <citation type="submission" date="2022-05" db="EMBL/GenBank/DDBJ databases">
        <title>Genomic analysis of Brachybacterium sp. CBA3104.</title>
        <authorList>
            <person name="Roh S.W."/>
            <person name="Kim Y.B."/>
            <person name="Kim Y."/>
        </authorList>
    </citation>
    <scope>NUCLEOTIDE SEQUENCE</scope>
    <source>
        <strain evidence="2">CBA3104</strain>
    </source>
</reference>
<dbReference type="EMBL" id="CP097218">
    <property type="protein sequence ID" value="UQN30493.1"/>
    <property type="molecule type" value="Genomic_DNA"/>
</dbReference>
<dbReference type="RefSeq" id="WP_249479830.1">
    <property type="nucleotide sequence ID" value="NZ_CP097218.1"/>
</dbReference>
<evidence type="ECO:0000256" key="1">
    <source>
        <dbReference type="SAM" id="MobiDB-lite"/>
    </source>
</evidence>
<keyword evidence="3" id="KW-1185">Reference proteome</keyword>